<feature type="compositionally biased region" description="Acidic residues" evidence="1">
    <location>
        <begin position="125"/>
        <end position="146"/>
    </location>
</feature>
<dbReference type="AlphaFoldDB" id="A0A6L2P6F0"/>
<feature type="compositionally biased region" description="Acidic residues" evidence="1">
    <location>
        <begin position="47"/>
        <end position="60"/>
    </location>
</feature>
<evidence type="ECO:0000313" key="2">
    <source>
        <dbReference type="EMBL" id="GEU92645.1"/>
    </source>
</evidence>
<dbReference type="EMBL" id="BKCJ010010679">
    <property type="protein sequence ID" value="GEU92645.1"/>
    <property type="molecule type" value="Genomic_DNA"/>
</dbReference>
<feature type="region of interest" description="Disordered" evidence="1">
    <location>
        <begin position="46"/>
        <end position="71"/>
    </location>
</feature>
<proteinExistence type="predicted"/>
<evidence type="ECO:0000256" key="1">
    <source>
        <dbReference type="SAM" id="MobiDB-lite"/>
    </source>
</evidence>
<comment type="caution">
    <text evidence="2">The sequence shown here is derived from an EMBL/GenBank/DDBJ whole genome shotgun (WGS) entry which is preliminary data.</text>
</comment>
<reference evidence="2" key="1">
    <citation type="journal article" date="2019" name="Sci. Rep.">
        <title>Draft genome of Tanacetum cinerariifolium, the natural source of mosquito coil.</title>
        <authorList>
            <person name="Yamashiro T."/>
            <person name="Shiraishi A."/>
            <person name="Satake H."/>
            <person name="Nakayama K."/>
        </authorList>
    </citation>
    <scope>NUCLEOTIDE SEQUENCE</scope>
</reference>
<gene>
    <name evidence="2" type="ORF">Tci_064623</name>
</gene>
<protein>
    <submittedName>
        <fullName evidence="2">Uncharacterized protein</fullName>
    </submittedName>
</protein>
<organism evidence="2">
    <name type="scientific">Tanacetum cinerariifolium</name>
    <name type="common">Dalmatian daisy</name>
    <name type="synonym">Chrysanthemum cinerariifolium</name>
    <dbReference type="NCBI Taxonomy" id="118510"/>
    <lineage>
        <taxon>Eukaryota</taxon>
        <taxon>Viridiplantae</taxon>
        <taxon>Streptophyta</taxon>
        <taxon>Embryophyta</taxon>
        <taxon>Tracheophyta</taxon>
        <taxon>Spermatophyta</taxon>
        <taxon>Magnoliopsida</taxon>
        <taxon>eudicotyledons</taxon>
        <taxon>Gunneridae</taxon>
        <taxon>Pentapetalae</taxon>
        <taxon>asterids</taxon>
        <taxon>campanulids</taxon>
        <taxon>Asterales</taxon>
        <taxon>Asteraceae</taxon>
        <taxon>Asteroideae</taxon>
        <taxon>Anthemideae</taxon>
        <taxon>Anthemidinae</taxon>
        <taxon>Tanacetum</taxon>
    </lineage>
</organism>
<name>A0A6L2P6F0_TANCI</name>
<sequence length="244" mass="26451">MVWRLRMCTLGDLGLKTEANGAQSSRVPVPLPDDPYVAVRHAHLVDTDTESDPEEASSEVDESHPLGSRVPLMGKEFEASEPSGSYFSPSSFRKRYRSSYKTPSPSSSLTLSVQKRYRGTSELILDTDSEGDELGEEDTEEDESLDADNKRKGQGLDDVGLGYGVARRRAFELTEEIAPNTYEVGHSSRVYTNISTYAPPATHVQTPPSPEWSLGSLPISPSSLIVSSSIASPVATLAATIDVD</sequence>
<feature type="region of interest" description="Disordered" evidence="1">
    <location>
        <begin position="122"/>
        <end position="157"/>
    </location>
</feature>
<accession>A0A6L2P6F0</accession>